<dbReference type="RefSeq" id="WP_155481126.1">
    <property type="nucleotide sequence ID" value="NZ_WNKV01000019.1"/>
</dbReference>
<evidence type="ECO:0000256" key="2">
    <source>
        <dbReference type="SAM" id="Phobius"/>
    </source>
</evidence>
<feature type="region of interest" description="Disordered" evidence="1">
    <location>
        <begin position="1"/>
        <end position="25"/>
    </location>
</feature>
<protein>
    <submittedName>
        <fullName evidence="3">Uncharacterized protein</fullName>
    </submittedName>
</protein>
<feature type="compositionally biased region" description="Basic and acidic residues" evidence="1">
    <location>
        <begin position="16"/>
        <end position="25"/>
    </location>
</feature>
<evidence type="ECO:0000313" key="3">
    <source>
        <dbReference type="EMBL" id="MTW18739.1"/>
    </source>
</evidence>
<accession>A0A9X5AUS6</accession>
<keyword evidence="2" id="KW-0472">Membrane</keyword>
<keyword evidence="2" id="KW-1133">Transmembrane helix</keyword>
<comment type="caution">
    <text evidence="3">The sequence shown here is derived from an EMBL/GenBank/DDBJ whole genome shotgun (WGS) entry which is preliminary data.</text>
</comment>
<feature type="transmembrane region" description="Helical" evidence="2">
    <location>
        <begin position="57"/>
        <end position="77"/>
    </location>
</feature>
<evidence type="ECO:0000313" key="4">
    <source>
        <dbReference type="Proteomes" id="UP000438991"/>
    </source>
</evidence>
<feature type="compositionally biased region" description="Basic and acidic residues" evidence="1">
    <location>
        <begin position="108"/>
        <end position="121"/>
    </location>
</feature>
<reference evidence="3 4" key="1">
    <citation type="submission" date="2019-11" db="EMBL/GenBank/DDBJ databases">
        <title>Whole-genome sequence of Rhodoplanes serenus DSM 18633, type strain.</title>
        <authorList>
            <person name="Kyndt J.A."/>
            <person name="Meyer T.E."/>
        </authorList>
    </citation>
    <scope>NUCLEOTIDE SEQUENCE [LARGE SCALE GENOMIC DNA]</scope>
    <source>
        <strain evidence="3 4">DSM 18633</strain>
    </source>
</reference>
<sequence>MRAMSRTVPRHRRDTRSRDARSRHTCSRDIGFRDIGSRDMRDLLHRDALHHAMPRRVMRLIAVAALAGALVGCSSILSEMPQAVGGLPEGVPDRPATAPGFPSVNDLPRQRSDAPLTEAERKKVVDDLAAARAAAARRAAGAP</sequence>
<gene>
    <name evidence="3" type="ORF">GJ689_21285</name>
</gene>
<dbReference type="Proteomes" id="UP000438991">
    <property type="component" value="Unassembled WGS sequence"/>
</dbReference>
<feature type="region of interest" description="Disordered" evidence="1">
    <location>
        <begin position="87"/>
        <end position="121"/>
    </location>
</feature>
<organism evidence="3 4">
    <name type="scientific">Rhodoplanes serenus</name>
    <dbReference type="NCBI Taxonomy" id="200615"/>
    <lineage>
        <taxon>Bacteria</taxon>
        <taxon>Pseudomonadati</taxon>
        <taxon>Pseudomonadota</taxon>
        <taxon>Alphaproteobacteria</taxon>
        <taxon>Hyphomicrobiales</taxon>
        <taxon>Nitrobacteraceae</taxon>
        <taxon>Rhodoplanes</taxon>
    </lineage>
</organism>
<dbReference type="AlphaFoldDB" id="A0A9X5AUS6"/>
<keyword evidence="2" id="KW-0812">Transmembrane</keyword>
<name>A0A9X5AUS6_9BRAD</name>
<evidence type="ECO:0000256" key="1">
    <source>
        <dbReference type="SAM" id="MobiDB-lite"/>
    </source>
</evidence>
<proteinExistence type="predicted"/>
<dbReference type="EMBL" id="WNKV01000019">
    <property type="protein sequence ID" value="MTW18739.1"/>
    <property type="molecule type" value="Genomic_DNA"/>
</dbReference>